<evidence type="ECO:0000256" key="2">
    <source>
        <dbReference type="ARBA" id="ARBA00022485"/>
    </source>
</evidence>
<evidence type="ECO:0000256" key="4">
    <source>
        <dbReference type="ARBA" id="ARBA00022691"/>
    </source>
</evidence>
<dbReference type="GO" id="GO:0035597">
    <property type="term" value="F:tRNA-2-methylthio-N(6)-dimethylallyladenosine(37) synthase activity"/>
    <property type="evidence" value="ECO:0007669"/>
    <property type="project" value="TreeGrafter"/>
</dbReference>
<feature type="domain" description="MTTase N-terminal" evidence="8">
    <location>
        <begin position="1"/>
        <end position="116"/>
    </location>
</feature>
<evidence type="ECO:0000313" key="11">
    <source>
        <dbReference type="Proteomes" id="UP000236197"/>
    </source>
</evidence>
<dbReference type="PROSITE" id="PS51449">
    <property type="entry name" value="MTTASE_N"/>
    <property type="match status" value="1"/>
</dbReference>
<dbReference type="FunFam" id="3.80.30.20:FF:000001">
    <property type="entry name" value="tRNA-2-methylthio-N(6)-dimethylallyladenosine synthase 2"/>
    <property type="match status" value="1"/>
</dbReference>
<dbReference type="AlphaFoldDB" id="A0A2K2UD99"/>
<proteinExistence type="predicted"/>
<keyword evidence="4" id="KW-0949">S-adenosyl-L-methionine</keyword>
<evidence type="ECO:0000256" key="3">
    <source>
        <dbReference type="ARBA" id="ARBA00022679"/>
    </source>
</evidence>
<dbReference type="Proteomes" id="UP000236197">
    <property type="component" value="Unassembled WGS sequence"/>
</dbReference>
<protein>
    <submittedName>
        <fullName evidence="10">2-methylthioadenine synthetase</fullName>
    </submittedName>
</protein>
<keyword evidence="7" id="KW-0411">Iron-sulfur</keyword>
<dbReference type="NCBIfam" id="TIGR00089">
    <property type="entry name" value="MiaB/RimO family radical SAM methylthiotransferase"/>
    <property type="match status" value="1"/>
</dbReference>
<feature type="domain" description="Radical SAM core" evidence="9">
    <location>
        <begin position="125"/>
        <end position="367"/>
    </location>
</feature>
<evidence type="ECO:0000256" key="5">
    <source>
        <dbReference type="ARBA" id="ARBA00022723"/>
    </source>
</evidence>
<comment type="cofactor">
    <cofactor evidence="1">
        <name>[4Fe-4S] cluster</name>
        <dbReference type="ChEBI" id="CHEBI:49883"/>
    </cofactor>
</comment>
<evidence type="ECO:0000256" key="6">
    <source>
        <dbReference type="ARBA" id="ARBA00023004"/>
    </source>
</evidence>
<dbReference type="RefSeq" id="WP_103264609.1">
    <property type="nucleotide sequence ID" value="NZ_CABMLE010000003.1"/>
</dbReference>
<dbReference type="InterPro" id="IPR007197">
    <property type="entry name" value="rSAM"/>
</dbReference>
<accession>A0A2K2UD99</accession>
<comment type="caution">
    <text evidence="10">The sequence shown here is derived from an EMBL/GenBank/DDBJ whole genome shotgun (WGS) entry which is preliminary data.</text>
</comment>
<gene>
    <name evidence="10" type="ORF">C2L71_04700</name>
</gene>
<dbReference type="OrthoDB" id="9805215at2"/>
<evidence type="ECO:0000256" key="1">
    <source>
        <dbReference type="ARBA" id="ARBA00001966"/>
    </source>
</evidence>
<dbReference type="InterPro" id="IPR020612">
    <property type="entry name" value="Methylthiotransferase_CS"/>
</dbReference>
<dbReference type="GO" id="GO:0046872">
    <property type="term" value="F:metal ion binding"/>
    <property type="evidence" value="ECO:0007669"/>
    <property type="project" value="UniProtKB-KW"/>
</dbReference>
<dbReference type="PROSITE" id="PS01278">
    <property type="entry name" value="MTTASE_RADICAL"/>
    <property type="match status" value="1"/>
</dbReference>
<keyword evidence="2" id="KW-0004">4Fe-4S</keyword>
<organism evidence="10 11">
    <name type="scientific">Enteroscipio rubneri</name>
    <dbReference type="NCBI Taxonomy" id="2070686"/>
    <lineage>
        <taxon>Bacteria</taxon>
        <taxon>Bacillati</taxon>
        <taxon>Actinomycetota</taxon>
        <taxon>Coriobacteriia</taxon>
        <taxon>Eggerthellales</taxon>
        <taxon>Eggerthellaceae</taxon>
        <taxon>Enteroscipio</taxon>
    </lineage>
</organism>
<dbReference type="Gene3D" id="3.40.50.12160">
    <property type="entry name" value="Methylthiotransferase, N-terminal domain"/>
    <property type="match status" value="1"/>
</dbReference>
<dbReference type="CDD" id="cd01335">
    <property type="entry name" value="Radical_SAM"/>
    <property type="match status" value="1"/>
</dbReference>
<dbReference type="SFLD" id="SFLDS00029">
    <property type="entry name" value="Radical_SAM"/>
    <property type="match status" value="1"/>
</dbReference>
<dbReference type="Pfam" id="PF04055">
    <property type="entry name" value="Radical_SAM"/>
    <property type="match status" value="1"/>
</dbReference>
<dbReference type="PROSITE" id="PS51918">
    <property type="entry name" value="RADICAL_SAM"/>
    <property type="match status" value="1"/>
</dbReference>
<evidence type="ECO:0000259" key="8">
    <source>
        <dbReference type="PROSITE" id="PS51449"/>
    </source>
</evidence>
<dbReference type="InterPro" id="IPR038135">
    <property type="entry name" value="Methylthiotransferase_N_sf"/>
</dbReference>
<keyword evidence="5" id="KW-0479">Metal-binding</keyword>
<dbReference type="EMBL" id="PPEK01000003">
    <property type="protein sequence ID" value="PNV68130.1"/>
    <property type="molecule type" value="Genomic_DNA"/>
</dbReference>
<dbReference type="InterPro" id="IPR058240">
    <property type="entry name" value="rSAM_sf"/>
</dbReference>
<dbReference type="SFLD" id="SFLDG01082">
    <property type="entry name" value="B12-binding_domain_containing"/>
    <property type="match status" value="1"/>
</dbReference>
<dbReference type="PANTHER" id="PTHR43020">
    <property type="entry name" value="CDK5 REGULATORY SUBUNIT-ASSOCIATED PROTEIN 1"/>
    <property type="match status" value="1"/>
</dbReference>
<dbReference type="InterPro" id="IPR013848">
    <property type="entry name" value="Methylthiotransferase_N"/>
</dbReference>
<dbReference type="GO" id="GO:0051539">
    <property type="term" value="F:4 iron, 4 sulfur cluster binding"/>
    <property type="evidence" value="ECO:0007669"/>
    <property type="project" value="UniProtKB-KW"/>
</dbReference>
<name>A0A2K2UD99_9ACTN</name>
<dbReference type="Pfam" id="PF00919">
    <property type="entry name" value="UPF0004"/>
    <property type="match status" value="1"/>
</dbReference>
<reference evidence="11" key="1">
    <citation type="submission" date="2018-01" db="EMBL/GenBank/DDBJ databases">
        <title>Rubneribacter badeniensis gen. nov., sp. nov., and Colonibacter rubneri, gen. nov., sp. nov., WGS of new members of the Eggerthellaceae.</title>
        <authorList>
            <person name="Danylec N."/>
            <person name="Stoll D.A."/>
            <person name="Doetsch A."/>
            <person name="Kulling S.E."/>
            <person name="Huch M."/>
        </authorList>
    </citation>
    <scope>NUCLEOTIDE SEQUENCE [LARGE SCALE GENOMIC DNA]</scope>
    <source>
        <strain evidence="11">ResAG-96</strain>
    </source>
</reference>
<dbReference type="InterPro" id="IPR023404">
    <property type="entry name" value="rSAM_horseshoe"/>
</dbReference>
<dbReference type="GO" id="GO:0005829">
    <property type="term" value="C:cytosol"/>
    <property type="evidence" value="ECO:0007669"/>
    <property type="project" value="TreeGrafter"/>
</dbReference>
<evidence type="ECO:0000259" key="9">
    <source>
        <dbReference type="PROSITE" id="PS51918"/>
    </source>
</evidence>
<evidence type="ECO:0000313" key="10">
    <source>
        <dbReference type="EMBL" id="PNV68130.1"/>
    </source>
</evidence>
<dbReference type="InterPro" id="IPR006638">
    <property type="entry name" value="Elp3/MiaA/NifB-like_rSAM"/>
</dbReference>
<keyword evidence="6" id="KW-0408">Iron</keyword>
<dbReference type="SUPFAM" id="SSF102114">
    <property type="entry name" value="Radical SAM enzymes"/>
    <property type="match status" value="1"/>
</dbReference>
<dbReference type="Gene3D" id="3.80.30.20">
    <property type="entry name" value="tm_1862 like domain"/>
    <property type="match status" value="1"/>
</dbReference>
<keyword evidence="3" id="KW-0808">Transferase</keyword>
<dbReference type="PANTHER" id="PTHR43020:SF2">
    <property type="entry name" value="MITOCHONDRIAL TRNA METHYLTHIOTRANSFERASE CDK5RAP1"/>
    <property type="match status" value="1"/>
</dbReference>
<dbReference type="SMART" id="SM00729">
    <property type="entry name" value="Elp3"/>
    <property type="match status" value="1"/>
</dbReference>
<evidence type="ECO:0000256" key="7">
    <source>
        <dbReference type="ARBA" id="ARBA00023014"/>
    </source>
</evidence>
<dbReference type="InterPro" id="IPR005839">
    <property type="entry name" value="Methylthiotransferase"/>
</dbReference>
<keyword evidence="11" id="KW-1185">Reference proteome</keyword>
<sequence length="431" mass="45825">MNFAVVNLGCKVNRVESDAAAAVLLAQGASPAREEDADLIVVNTCTVTGEAEKKTRKAVRRALRTNPTATVVVTGCAAAVDAAFYESLDERVECVAKAALSARVRKLANDMGARSPLVASLPVGAGFRSRVGVKVQDGCDNACTYCIVHVARGRATSRPADEVTAECVALAAAGVREIVLTGINLGSYCDGAKRDASAMRLAGLLRRLLGETERLRAPGELPCRFRISSVEPRDVDDALVDLLATADGRICRHLHLPLQSGSSKVLREMARPYDADQFRALVERLHAAVPGLALSTDIIAGFPGETDVEFQETLDVARACRFAKIHAFPYSRRDGTPAAERTDQVPPEVKAARAAALRSLGDELRTAERIRRVGTVELALVEEAGIAMTESYFEVAAPTGIPVGALTKVTIDGASPPSEAMRVRCLPLSVQ</sequence>